<feature type="transmembrane region" description="Helical" evidence="2">
    <location>
        <begin position="96"/>
        <end position="116"/>
    </location>
</feature>
<dbReference type="SUPFAM" id="SSF103473">
    <property type="entry name" value="MFS general substrate transporter"/>
    <property type="match status" value="1"/>
</dbReference>
<keyword evidence="2" id="KW-0472">Membrane</keyword>
<evidence type="ECO:0000313" key="3">
    <source>
        <dbReference type="Proteomes" id="UP001652628"/>
    </source>
</evidence>
<dbReference type="InterPro" id="IPR036259">
    <property type="entry name" value="MFS_trans_sf"/>
</dbReference>
<feature type="transmembrane region" description="Helical" evidence="2">
    <location>
        <begin position="56"/>
        <end position="84"/>
    </location>
</feature>
<feature type="transmembrane region" description="Helical" evidence="2">
    <location>
        <begin position="177"/>
        <end position="197"/>
    </location>
</feature>
<evidence type="ECO:0000313" key="4">
    <source>
        <dbReference type="RefSeq" id="XP_070851419.1"/>
    </source>
</evidence>
<dbReference type="GeneID" id="139352697"/>
<dbReference type="Proteomes" id="UP001652628">
    <property type="component" value="Chromosome 2L"/>
</dbReference>
<gene>
    <name evidence="4" type="primary">LOC139352697</name>
</gene>
<evidence type="ECO:0000256" key="1">
    <source>
        <dbReference type="SAM" id="MobiDB-lite"/>
    </source>
</evidence>
<evidence type="ECO:0000256" key="2">
    <source>
        <dbReference type="SAM" id="Phobius"/>
    </source>
</evidence>
<keyword evidence="2" id="KW-0812">Transmembrane</keyword>
<dbReference type="RefSeq" id="XP_070851419.1">
    <property type="nucleotide sequence ID" value="XM_070995318.1"/>
</dbReference>
<accession>A0ABM4TN75</accession>
<sequence length="274" mass="30568">MCCGFNIACCTKPREENPFANPKVKRRFIWRVLLILDGSLILTLIPMFIFQCYPPALSYIAGTSWLLVIPALIAFIIVQAFLCFAMKLLQKRPVKIIFFIIWIIVHTILLTAVAVWFKPWVVLIPCGILTFVILVMVLYSRFVPCQIGHKIPLAYLVAAGLVVIIHAILLGFLFKNYWFHIMVGFFVVLICIMVVLLDIDLIVRDKTRHKFGKHEYIVASMIILRDVIWIVIIVIIIVLATSNCNCSGGDSDHESHGSASSGSSASSGNGGSSS</sequence>
<reference evidence="4" key="2">
    <citation type="submission" date="2025-08" db="UniProtKB">
        <authorList>
            <consortium name="RefSeq"/>
        </authorList>
    </citation>
    <scope>IDENTIFICATION</scope>
</reference>
<organism evidence="3 4">
    <name type="scientific">Drosophila suzukii</name>
    <name type="common">Spotted-wing drosophila fruit fly</name>
    <dbReference type="NCBI Taxonomy" id="28584"/>
    <lineage>
        <taxon>Eukaryota</taxon>
        <taxon>Metazoa</taxon>
        <taxon>Ecdysozoa</taxon>
        <taxon>Arthropoda</taxon>
        <taxon>Hexapoda</taxon>
        <taxon>Insecta</taxon>
        <taxon>Pterygota</taxon>
        <taxon>Neoptera</taxon>
        <taxon>Endopterygota</taxon>
        <taxon>Diptera</taxon>
        <taxon>Brachycera</taxon>
        <taxon>Muscomorpha</taxon>
        <taxon>Ephydroidea</taxon>
        <taxon>Drosophilidae</taxon>
        <taxon>Drosophila</taxon>
        <taxon>Sophophora</taxon>
    </lineage>
</organism>
<feature type="transmembrane region" description="Helical" evidence="2">
    <location>
        <begin position="217"/>
        <end position="240"/>
    </location>
</feature>
<proteinExistence type="predicted"/>
<feature type="transmembrane region" description="Helical" evidence="2">
    <location>
        <begin position="122"/>
        <end position="139"/>
    </location>
</feature>
<name>A0ABM4TN75_DROSZ</name>
<reference evidence="3" key="1">
    <citation type="submission" date="2025-05" db="UniProtKB">
        <authorList>
            <consortium name="RefSeq"/>
        </authorList>
    </citation>
    <scope>NUCLEOTIDE SEQUENCE [LARGE SCALE GENOMIC DNA]</scope>
</reference>
<feature type="transmembrane region" description="Helical" evidence="2">
    <location>
        <begin position="28"/>
        <end position="50"/>
    </location>
</feature>
<feature type="compositionally biased region" description="Low complexity" evidence="1">
    <location>
        <begin position="257"/>
        <end position="267"/>
    </location>
</feature>
<protein>
    <submittedName>
        <fullName evidence="4">Uncharacterized protein</fullName>
    </submittedName>
</protein>
<keyword evidence="3" id="KW-1185">Reference proteome</keyword>
<feature type="region of interest" description="Disordered" evidence="1">
    <location>
        <begin position="251"/>
        <end position="274"/>
    </location>
</feature>
<feature type="transmembrane region" description="Helical" evidence="2">
    <location>
        <begin position="151"/>
        <end position="171"/>
    </location>
</feature>
<keyword evidence="2" id="KW-1133">Transmembrane helix</keyword>